<gene>
    <name evidence="1" type="ORF">A4D02_08585</name>
</gene>
<dbReference type="Proteomes" id="UP000192277">
    <property type="component" value="Unassembled WGS sequence"/>
</dbReference>
<accession>A0ABX3NXL1</accession>
<comment type="caution">
    <text evidence="1">The sequence shown here is derived from an EMBL/GenBank/DDBJ whole genome shotgun (WGS) entry which is preliminary data.</text>
</comment>
<organism evidence="1 2">
    <name type="scientific">Niastella koreensis</name>
    <dbReference type="NCBI Taxonomy" id="354356"/>
    <lineage>
        <taxon>Bacteria</taxon>
        <taxon>Pseudomonadati</taxon>
        <taxon>Bacteroidota</taxon>
        <taxon>Chitinophagia</taxon>
        <taxon>Chitinophagales</taxon>
        <taxon>Chitinophagaceae</taxon>
        <taxon>Niastella</taxon>
    </lineage>
</organism>
<evidence type="ECO:0000313" key="2">
    <source>
        <dbReference type="Proteomes" id="UP000192277"/>
    </source>
</evidence>
<evidence type="ECO:0000313" key="1">
    <source>
        <dbReference type="EMBL" id="OQP48750.1"/>
    </source>
</evidence>
<dbReference type="RefSeq" id="WP_014221971.1">
    <property type="nucleotide sequence ID" value="NZ_LWBO01000012.1"/>
</dbReference>
<keyword evidence="2" id="KW-1185">Reference proteome</keyword>
<proteinExistence type="predicted"/>
<protein>
    <submittedName>
        <fullName evidence="1">Uncharacterized protein</fullName>
    </submittedName>
</protein>
<name>A0ABX3NXL1_9BACT</name>
<reference evidence="1 2" key="1">
    <citation type="submission" date="2016-04" db="EMBL/GenBank/DDBJ databases">
        <authorList>
            <person name="Chen L."/>
            <person name="Zhuang W."/>
            <person name="Wang G."/>
        </authorList>
    </citation>
    <scope>NUCLEOTIDE SEQUENCE [LARGE SCALE GENOMIC DNA]</scope>
    <source>
        <strain evidence="2">GR20</strain>
    </source>
</reference>
<dbReference type="EMBL" id="LWBO01000012">
    <property type="protein sequence ID" value="OQP48750.1"/>
    <property type="molecule type" value="Genomic_DNA"/>
</dbReference>
<sequence>MINQITNYKELLQEKARLQALLTEQELQIKEDWQVIKEDLRPYANAAATIRNFLTRKATVSAMQLGVNIFADGFVKKVLLGNMGWLTRTIIPFFIKNYASHLTDEPEKILQKIKSFFKKKHTKQEEETIHETGMEAV</sequence>